<protein>
    <recommendedName>
        <fullName evidence="5">NACHT domain-containing protein</fullName>
    </recommendedName>
</protein>
<dbReference type="PANTHER" id="PTHR19848:SF8">
    <property type="entry name" value="F-BOX AND WD REPEAT DOMAIN CONTAINING 7"/>
    <property type="match status" value="1"/>
</dbReference>
<dbReference type="InterPro" id="IPR007111">
    <property type="entry name" value="NACHT_NTPase"/>
</dbReference>
<feature type="repeat" description="WD" evidence="3">
    <location>
        <begin position="782"/>
        <end position="823"/>
    </location>
</feature>
<feature type="compositionally biased region" description="Polar residues" evidence="4">
    <location>
        <begin position="28"/>
        <end position="41"/>
    </location>
</feature>
<dbReference type="InterPro" id="IPR036322">
    <property type="entry name" value="WD40_repeat_dom_sf"/>
</dbReference>
<evidence type="ECO:0000313" key="7">
    <source>
        <dbReference type="Proteomes" id="UP001365542"/>
    </source>
</evidence>
<dbReference type="InterPro" id="IPR027417">
    <property type="entry name" value="P-loop_NTPase"/>
</dbReference>
<feature type="repeat" description="WD" evidence="3">
    <location>
        <begin position="695"/>
        <end position="735"/>
    </location>
</feature>
<keyword evidence="2" id="KW-0677">Repeat</keyword>
<proteinExistence type="predicted"/>
<dbReference type="Proteomes" id="UP001365542">
    <property type="component" value="Unassembled WGS sequence"/>
</dbReference>
<evidence type="ECO:0000256" key="1">
    <source>
        <dbReference type="ARBA" id="ARBA00022574"/>
    </source>
</evidence>
<dbReference type="InterPro" id="IPR056884">
    <property type="entry name" value="NPHP3-like_N"/>
</dbReference>
<feature type="repeat" description="WD" evidence="3">
    <location>
        <begin position="911"/>
        <end position="942"/>
    </location>
</feature>
<feature type="repeat" description="WD" evidence="3">
    <location>
        <begin position="824"/>
        <end position="865"/>
    </location>
</feature>
<dbReference type="SMART" id="SM00320">
    <property type="entry name" value="WD40"/>
    <property type="match status" value="9"/>
</dbReference>
<dbReference type="PROSITE" id="PS50837">
    <property type="entry name" value="NACHT"/>
    <property type="match status" value="1"/>
</dbReference>
<dbReference type="EMBL" id="JAVHJO010000019">
    <property type="protein sequence ID" value="KAK6523133.1"/>
    <property type="molecule type" value="Genomic_DNA"/>
</dbReference>
<keyword evidence="1 3" id="KW-0853">WD repeat</keyword>
<dbReference type="SUPFAM" id="SSF52540">
    <property type="entry name" value="P-loop containing nucleoside triphosphate hydrolases"/>
    <property type="match status" value="1"/>
</dbReference>
<organism evidence="6 7">
    <name type="scientific">Orbilia ellipsospora</name>
    <dbReference type="NCBI Taxonomy" id="2528407"/>
    <lineage>
        <taxon>Eukaryota</taxon>
        <taxon>Fungi</taxon>
        <taxon>Dikarya</taxon>
        <taxon>Ascomycota</taxon>
        <taxon>Pezizomycotina</taxon>
        <taxon>Orbiliomycetes</taxon>
        <taxon>Orbiliales</taxon>
        <taxon>Orbiliaceae</taxon>
        <taxon>Orbilia</taxon>
    </lineage>
</organism>
<dbReference type="Pfam" id="PF00400">
    <property type="entry name" value="WD40"/>
    <property type="match status" value="7"/>
</dbReference>
<feature type="compositionally biased region" description="Polar residues" evidence="4">
    <location>
        <begin position="1"/>
        <end position="18"/>
    </location>
</feature>
<dbReference type="AlphaFoldDB" id="A0AAV9WR78"/>
<feature type="repeat" description="WD" evidence="3">
    <location>
        <begin position="653"/>
        <end position="694"/>
    </location>
</feature>
<name>A0AAV9WR78_9PEZI</name>
<dbReference type="CDD" id="cd00200">
    <property type="entry name" value="WD40"/>
    <property type="match status" value="1"/>
</dbReference>
<sequence length="1145" mass="128034">MQASQKRLTSEPEQSAVTTEKRPRHRSSSPGTTEDTCSEPTTQYIAQGQGIQNSGAGSVSVGRDLIIGDVSDRDADISCLAALSATDPREDKARIEDSKGGLLVDSYIWILTNPDFQRWRDEKDNCLLWIKGDPGKGKTMLLCGIINELAKSKNITLSYFFCEATDARINSATAVLQGLLYLLVDQQPKLIFHLRDKFNRKAENPFEGVNAWWALTNVFDKILRDPNLKQTYFIVDGLDECAIDLPRLLDFIVIQSSTSSRVKWIVSSRNWPGIEADLDEAAQQTRLCLELNEDSISAAVTNYIKFKVERLAKRNKYSKHLREHVLQHLLSNAQNTFLWVALVCQQLHRVNMRNVRGKLTEFPPSLDGLYSRMISQIRGSDDAELYQSILGLVSVVSRPITLVELESFINADRDPETCSSLADVVGECGSFLTLRENKISFVHQSARDYLVKHAANLIFPDGSIEKQHRLVVLQSIYALEKTLRRNIYALPKLDCYIDEISVPTIDPLAPILYASIYWVDHLCETESNHYLELLCNDSRVDAFLRIHFLHWLEALSLMQRISDGIVVMTKLYGLLTRAPTKSPLQDLVYDECRFLLSWKKTIEELPLQVYMSALIFTPIHSLTRQAFQKELDWIEINFSNARNMDWGANIQTLYGHDDSVESVVFSPDGGQIASGSYDNTIKIWDANTGNCLQTLIGHKSWVSSVAFSGDGKIASGSYCDSIKIWDVSTGNCLKTIYARRWEVHSVTFSNNSTAIIASASSHDGFLEIWNISDNKNPKKTRLYRRYGNVMSVAFSNDATRLASASNSYAFEIWDTSAESCRTAFCEHDGSVTSIAFSNDSRRLISGSDVGEIKIWDVTSGTCLESLQNGTCVSSVAFLHGTTRIISGSENSECEGVIKIWDLSTSTCLETLHGHDRVVTSMAVSNTGLIVSGSDDETIKIWDSKIEIQPKTPDTHAGVVLSLKVSSDGLRITGSADKSIKVWDSSGTCLGTIDGHDYLVGSVALSNDGRIASGSQEGMVKIWEDNGISFHNTFSCEIDEMIHNVEFCDDDSQVIVNGSIDIILDTPSSSKKMQKATFSKSLDLDFNYEIYEDWIEWKGQKIIWLPWDYKRGKSAIGSEIIAIAYRLSQLVIFKFSSEPPLHRFGL</sequence>
<dbReference type="PROSITE" id="PS00678">
    <property type="entry name" value="WD_REPEATS_1"/>
    <property type="match status" value="1"/>
</dbReference>
<gene>
    <name evidence="6" type="ORF">TWF694_006028</name>
</gene>
<evidence type="ECO:0000256" key="2">
    <source>
        <dbReference type="ARBA" id="ARBA00022737"/>
    </source>
</evidence>
<dbReference type="PANTHER" id="PTHR19848">
    <property type="entry name" value="WD40 REPEAT PROTEIN"/>
    <property type="match status" value="1"/>
</dbReference>
<dbReference type="InterPro" id="IPR019775">
    <property type="entry name" value="WD40_repeat_CS"/>
</dbReference>
<dbReference type="SUPFAM" id="SSF50978">
    <property type="entry name" value="WD40 repeat-like"/>
    <property type="match status" value="2"/>
</dbReference>
<evidence type="ECO:0000313" key="6">
    <source>
        <dbReference type="EMBL" id="KAK6523133.1"/>
    </source>
</evidence>
<dbReference type="PRINTS" id="PR00320">
    <property type="entry name" value="GPROTEINBRPT"/>
</dbReference>
<feature type="domain" description="NACHT" evidence="5">
    <location>
        <begin position="126"/>
        <end position="345"/>
    </location>
</feature>
<dbReference type="PROSITE" id="PS50082">
    <property type="entry name" value="WD_REPEATS_2"/>
    <property type="match status" value="7"/>
</dbReference>
<feature type="repeat" description="WD" evidence="3">
    <location>
        <begin position="952"/>
        <end position="983"/>
    </location>
</feature>
<accession>A0AAV9WR78</accession>
<feature type="region of interest" description="Disordered" evidence="4">
    <location>
        <begin position="1"/>
        <end position="41"/>
    </location>
</feature>
<dbReference type="InterPro" id="IPR001680">
    <property type="entry name" value="WD40_rpt"/>
</dbReference>
<evidence type="ECO:0000259" key="5">
    <source>
        <dbReference type="PROSITE" id="PS50837"/>
    </source>
</evidence>
<reference evidence="6 7" key="1">
    <citation type="submission" date="2019-10" db="EMBL/GenBank/DDBJ databases">
        <authorList>
            <person name="Palmer J.M."/>
        </authorList>
    </citation>
    <scope>NUCLEOTIDE SEQUENCE [LARGE SCALE GENOMIC DNA]</scope>
    <source>
        <strain evidence="6 7">TWF694</strain>
    </source>
</reference>
<dbReference type="InterPro" id="IPR020472">
    <property type="entry name" value="WD40_PAC1"/>
</dbReference>
<dbReference type="PROSITE" id="PS50294">
    <property type="entry name" value="WD_REPEATS_REGION"/>
    <property type="match status" value="5"/>
</dbReference>
<evidence type="ECO:0000256" key="4">
    <source>
        <dbReference type="SAM" id="MobiDB-lite"/>
    </source>
</evidence>
<comment type="caution">
    <text evidence="6">The sequence shown here is derived from an EMBL/GenBank/DDBJ whole genome shotgun (WGS) entry which is preliminary data.</text>
</comment>
<dbReference type="Pfam" id="PF24883">
    <property type="entry name" value="NPHP3_N"/>
    <property type="match status" value="1"/>
</dbReference>
<dbReference type="InterPro" id="IPR015943">
    <property type="entry name" value="WD40/YVTN_repeat-like_dom_sf"/>
</dbReference>
<keyword evidence="7" id="KW-1185">Reference proteome</keyword>
<dbReference type="Gene3D" id="3.40.50.300">
    <property type="entry name" value="P-loop containing nucleotide triphosphate hydrolases"/>
    <property type="match status" value="1"/>
</dbReference>
<dbReference type="Gene3D" id="2.130.10.10">
    <property type="entry name" value="YVTN repeat-like/Quinoprotein amine dehydrogenase"/>
    <property type="match status" value="3"/>
</dbReference>
<feature type="repeat" description="WD" evidence="3">
    <location>
        <begin position="992"/>
        <end position="1023"/>
    </location>
</feature>
<evidence type="ECO:0000256" key="3">
    <source>
        <dbReference type="PROSITE-ProRule" id="PRU00221"/>
    </source>
</evidence>